<keyword evidence="2" id="KW-1133">Transmembrane helix</keyword>
<reference evidence="3 4" key="1">
    <citation type="submission" date="2016-04" db="EMBL/GenBank/DDBJ databases">
        <title>Multiple horizontal gene transfer events from other fungi enriched the ability of the initially mycotrophic fungus Trichoderma (Ascomycota) to feed on dead plant biomass.</title>
        <authorList>
            <person name="Atanasova L."/>
            <person name="Chenthamara K."/>
            <person name="Zhang J."/>
            <person name="Grujic M."/>
            <person name="Henrissat B."/>
            <person name="Kuo A."/>
            <person name="Aertz A."/>
            <person name="Salamov A."/>
            <person name="Lipzen A."/>
            <person name="Labutti K."/>
            <person name="Barry K."/>
            <person name="Miao Y."/>
            <person name="Rahimi M.J."/>
            <person name="Shen Q."/>
            <person name="Grigoriev I.V."/>
            <person name="Kubicek C.P."/>
            <person name="Druzhinina I.S."/>
        </authorList>
    </citation>
    <scope>NUCLEOTIDE SEQUENCE [LARGE SCALE GENOMIC DNA]</scope>
    <source>
        <strain evidence="3 4">NJAU 4742</strain>
    </source>
</reference>
<protein>
    <submittedName>
        <fullName evidence="3">Uncharacterized protein</fullName>
    </submittedName>
</protein>
<keyword evidence="4" id="KW-1185">Reference proteome</keyword>
<dbReference type="OrthoDB" id="3439820at2759"/>
<feature type="compositionally biased region" description="Low complexity" evidence="1">
    <location>
        <begin position="135"/>
        <end position="148"/>
    </location>
</feature>
<organism evidence="3 4">
    <name type="scientific">Trichoderma guizhouense</name>
    <dbReference type="NCBI Taxonomy" id="1491466"/>
    <lineage>
        <taxon>Eukaryota</taxon>
        <taxon>Fungi</taxon>
        <taxon>Dikarya</taxon>
        <taxon>Ascomycota</taxon>
        <taxon>Pezizomycotina</taxon>
        <taxon>Sordariomycetes</taxon>
        <taxon>Hypocreomycetidae</taxon>
        <taxon>Hypocreales</taxon>
        <taxon>Hypocreaceae</taxon>
        <taxon>Trichoderma</taxon>
    </lineage>
</organism>
<name>A0A1T3CAE0_9HYPO</name>
<feature type="region of interest" description="Disordered" evidence="1">
    <location>
        <begin position="39"/>
        <end position="58"/>
    </location>
</feature>
<feature type="region of interest" description="Disordered" evidence="1">
    <location>
        <begin position="132"/>
        <end position="158"/>
    </location>
</feature>
<evidence type="ECO:0000313" key="4">
    <source>
        <dbReference type="Proteomes" id="UP000191004"/>
    </source>
</evidence>
<evidence type="ECO:0000256" key="2">
    <source>
        <dbReference type="SAM" id="Phobius"/>
    </source>
</evidence>
<feature type="region of interest" description="Disordered" evidence="1">
    <location>
        <begin position="175"/>
        <end position="195"/>
    </location>
</feature>
<evidence type="ECO:0000313" key="3">
    <source>
        <dbReference type="EMBL" id="OPB38083.1"/>
    </source>
</evidence>
<sequence length="376" mass="42669">MRRPAGSRHRHRHRQLTKMAIERDMLELKEGVAKVDKQRLKQPHHSHNQTVTEHEQTSNVLREIRYQAPEIVESASIPTITITGYNHQTFHSAFLPDGSMNPDYLLPLSPTQRDESIYSALAVTSFENSLGGFHSDPSMSSKQSPTSSAEAETGGEPQVGTTSLELEAHKMQQAEGHWQDRRTAKATMPVPEDDSLRKSTFTLGQMLQALNQGQNPTAANQEMQQSVTEKEANLVDHQMQIHNLPREHRVYQEHQDEDDTESLLPKEAKPDEAKEPGDKDDDELEDEGDEERTPLQQFLRYLKIWIRLYWATIWPILDPRTMGVAHDGPMPLWEALLLIALTVPVAALGYVVVVQGARFVMFMAWLLEFVDDESAI</sequence>
<dbReference type="Proteomes" id="UP000191004">
    <property type="component" value="Unassembled WGS sequence"/>
</dbReference>
<comment type="caution">
    <text evidence="3">The sequence shown here is derived from an EMBL/GenBank/DDBJ whole genome shotgun (WGS) entry which is preliminary data.</text>
</comment>
<feature type="compositionally biased region" description="Acidic residues" evidence="1">
    <location>
        <begin position="278"/>
        <end position="290"/>
    </location>
</feature>
<feature type="transmembrane region" description="Helical" evidence="2">
    <location>
        <begin position="332"/>
        <end position="353"/>
    </location>
</feature>
<accession>A0A1T3CAE0</accession>
<dbReference type="EMBL" id="LVVK01000020">
    <property type="protein sequence ID" value="OPB38083.1"/>
    <property type="molecule type" value="Genomic_DNA"/>
</dbReference>
<dbReference type="AlphaFoldDB" id="A0A1T3CAE0"/>
<gene>
    <name evidence="3" type="ORF">A0O28_0011870</name>
</gene>
<keyword evidence="2" id="KW-0472">Membrane</keyword>
<feature type="region of interest" description="Disordered" evidence="1">
    <location>
        <begin position="252"/>
        <end position="291"/>
    </location>
</feature>
<proteinExistence type="predicted"/>
<evidence type="ECO:0000256" key="1">
    <source>
        <dbReference type="SAM" id="MobiDB-lite"/>
    </source>
</evidence>
<feature type="compositionally biased region" description="Basic and acidic residues" evidence="1">
    <location>
        <begin position="264"/>
        <end position="277"/>
    </location>
</feature>
<keyword evidence="2" id="KW-0812">Transmembrane</keyword>